<keyword evidence="2" id="KW-0342">GTP-binding</keyword>
<protein>
    <submittedName>
        <fullName evidence="4">Ras family protein</fullName>
    </submittedName>
</protein>
<dbReference type="Proteomes" id="UP000035680">
    <property type="component" value="Unassembled WGS sequence"/>
</dbReference>
<dbReference type="InterPro" id="IPR003578">
    <property type="entry name" value="Small_GTPase_Rho"/>
</dbReference>
<dbReference type="WBParaSite" id="SVE_1725300.1">
    <property type="protein sequence ID" value="SVE_1725300.1"/>
    <property type="gene ID" value="SVE_1725300"/>
</dbReference>
<dbReference type="PRINTS" id="PR00449">
    <property type="entry name" value="RASTRNSFRMNG"/>
</dbReference>
<keyword evidence="1" id="KW-0547">Nucleotide-binding</keyword>
<accession>A0A0K0FXS7</accession>
<dbReference type="AlphaFoldDB" id="A0A0K0FXS7"/>
<dbReference type="SUPFAM" id="SSF52540">
    <property type="entry name" value="P-loop containing nucleoside triphosphate hydrolases"/>
    <property type="match status" value="1"/>
</dbReference>
<evidence type="ECO:0000313" key="4">
    <source>
        <dbReference type="WBParaSite" id="SVE_1725300.1"/>
    </source>
</evidence>
<evidence type="ECO:0000256" key="1">
    <source>
        <dbReference type="ARBA" id="ARBA00022741"/>
    </source>
</evidence>
<dbReference type="InterPro" id="IPR001806">
    <property type="entry name" value="Small_GTPase"/>
</dbReference>
<dbReference type="GO" id="GO:0005525">
    <property type="term" value="F:GTP binding"/>
    <property type="evidence" value="ECO:0007669"/>
    <property type="project" value="UniProtKB-KW"/>
</dbReference>
<dbReference type="Pfam" id="PF00071">
    <property type="entry name" value="Ras"/>
    <property type="match status" value="1"/>
</dbReference>
<dbReference type="InterPro" id="IPR027417">
    <property type="entry name" value="P-loop_NTPase"/>
</dbReference>
<reference evidence="4" key="2">
    <citation type="submission" date="2015-08" db="UniProtKB">
        <authorList>
            <consortium name="WormBaseParasite"/>
        </authorList>
    </citation>
    <scope>IDENTIFICATION</scope>
</reference>
<organism evidence="3 4">
    <name type="scientific">Strongyloides venezuelensis</name>
    <name type="common">Threadworm</name>
    <dbReference type="NCBI Taxonomy" id="75913"/>
    <lineage>
        <taxon>Eukaryota</taxon>
        <taxon>Metazoa</taxon>
        <taxon>Ecdysozoa</taxon>
        <taxon>Nematoda</taxon>
        <taxon>Chromadorea</taxon>
        <taxon>Rhabditida</taxon>
        <taxon>Tylenchina</taxon>
        <taxon>Panagrolaimomorpha</taxon>
        <taxon>Strongyloidoidea</taxon>
        <taxon>Strongyloididae</taxon>
        <taxon>Strongyloides</taxon>
    </lineage>
</organism>
<dbReference type="GO" id="GO:0003924">
    <property type="term" value="F:GTPase activity"/>
    <property type="evidence" value="ECO:0007669"/>
    <property type="project" value="InterPro"/>
</dbReference>
<name>A0A0K0FXS7_STRVS</name>
<sequence length="269" mass="30899">MFNNEVRCIVYGQQYVGKTSFILKYLNLPTEHQNVPCKESFVKTELLDNQIICLSIKKISKEEDLTNEELLKSDICILSFAVNDPISFAYIINGKSLISRHKPNMPLIILATKSDLRSSTLTNTSCIDISRVHTFVSEIGAYGYFETSIFLKDESSLLFRQAIKIIKLVDSYNESMKPQTISPLQKFFSSVKNIWDKANYMIKQQTVIINQNNNVENYDNKVDAEKYKLEDLNKETKYNECKELLSNSSITDLSYIDITENSGEKETFV</sequence>
<dbReference type="GO" id="GO:0007264">
    <property type="term" value="P:small GTPase-mediated signal transduction"/>
    <property type="evidence" value="ECO:0007669"/>
    <property type="project" value="InterPro"/>
</dbReference>
<dbReference type="SMART" id="SM00174">
    <property type="entry name" value="RHO"/>
    <property type="match status" value="1"/>
</dbReference>
<dbReference type="Gene3D" id="3.40.50.300">
    <property type="entry name" value="P-loop containing nucleotide triphosphate hydrolases"/>
    <property type="match status" value="1"/>
</dbReference>
<reference evidence="3" key="1">
    <citation type="submission" date="2014-07" db="EMBL/GenBank/DDBJ databases">
        <authorList>
            <person name="Martin A.A"/>
            <person name="De Silva N."/>
        </authorList>
    </citation>
    <scope>NUCLEOTIDE SEQUENCE</scope>
</reference>
<dbReference type="PANTHER" id="PTHR24072">
    <property type="entry name" value="RHO FAMILY GTPASE"/>
    <property type="match status" value="1"/>
</dbReference>
<evidence type="ECO:0000313" key="3">
    <source>
        <dbReference type="Proteomes" id="UP000035680"/>
    </source>
</evidence>
<evidence type="ECO:0000256" key="2">
    <source>
        <dbReference type="ARBA" id="ARBA00023134"/>
    </source>
</evidence>
<proteinExistence type="predicted"/>
<dbReference type="STRING" id="75913.A0A0K0FXS7"/>
<keyword evidence="3" id="KW-1185">Reference proteome</keyword>